<name>A0AAV7IST9_COTGL</name>
<sequence>MTASRNYTQALLTENVLFKEQAIILDSVDGVQIHEYAVASGSKIGPENIRHLSRIANNRICIYLSTKEVADNLIENHKTVKNSNSYRDKQHHKPTHGHQQYKLSHQATKVGWIFAIVGADPGPTIHKTQNYRTNKSC</sequence>
<comment type="caution">
    <text evidence="1">The sequence shown here is derived from an EMBL/GenBank/DDBJ whole genome shotgun (WGS) entry which is preliminary data.</text>
</comment>
<evidence type="ECO:0000313" key="1">
    <source>
        <dbReference type="EMBL" id="KAH0556651.1"/>
    </source>
</evidence>
<organism evidence="1 2">
    <name type="scientific">Cotesia glomerata</name>
    <name type="common">Lepidopteran parasitic wasp</name>
    <name type="synonym">Apanteles glomeratus</name>
    <dbReference type="NCBI Taxonomy" id="32391"/>
    <lineage>
        <taxon>Eukaryota</taxon>
        <taxon>Metazoa</taxon>
        <taxon>Ecdysozoa</taxon>
        <taxon>Arthropoda</taxon>
        <taxon>Hexapoda</taxon>
        <taxon>Insecta</taxon>
        <taxon>Pterygota</taxon>
        <taxon>Neoptera</taxon>
        <taxon>Endopterygota</taxon>
        <taxon>Hymenoptera</taxon>
        <taxon>Apocrita</taxon>
        <taxon>Ichneumonoidea</taxon>
        <taxon>Braconidae</taxon>
        <taxon>Microgastrinae</taxon>
        <taxon>Cotesia</taxon>
    </lineage>
</organism>
<gene>
    <name evidence="1" type="ORF">KQX54_001220</name>
</gene>
<keyword evidence="2" id="KW-1185">Reference proteome</keyword>
<reference evidence="1 2" key="1">
    <citation type="journal article" date="2021" name="J. Hered.">
        <title>A chromosome-level genome assembly of the parasitoid wasp, Cotesia glomerata (Hymenoptera: Braconidae).</title>
        <authorList>
            <person name="Pinto B.J."/>
            <person name="Weis J.J."/>
            <person name="Gamble T."/>
            <person name="Ode P.J."/>
            <person name="Paul R."/>
            <person name="Zaspel J.M."/>
        </authorList>
    </citation>
    <scope>NUCLEOTIDE SEQUENCE [LARGE SCALE GENOMIC DNA]</scope>
    <source>
        <strain evidence="1">CgM1</strain>
    </source>
</reference>
<proteinExistence type="predicted"/>
<protein>
    <submittedName>
        <fullName evidence="1">Uncharacterized protein</fullName>
    </submittedName>
</protein>
<accession>A0AAV7IST9</accession>
<dbReference type="Proteomes" id="UP000826195">
    <property type="component" value="Unassembled WGS sequence"/>
</dbReference>
<dbReference type="AlphaFoldDB" id="A0AAV7IST9"/>
<dbReference type="EMBL" id="JAHXZJ010000749">
    <property type="protein sequence ID" value="KAH0556651.1"/>
    <property type="molecule type" value="Genomic_DNA"/>
</dbReference>
<evidence type="ECO:0000313" key="2">
    <source>
        <dbReference type="Proteomes" id="UP000826195"/>
    </source>
</evidence>